<dbReference type="InParanoid" id="Q22AC0"/>
<dbReference type="GeneID" id="7823707"/>
<dbReference type="OrthoDB" id="120976at2759"/>
<evidence type="ECO:0000313" key="4">
    <source>
        <dbReference type="Proteomes" id="UP000009168"/>
    </source>
</evidence>
<dbReference type="SMART" id="SM00368">
    <property type="entry name" value="LRR_RI"/>
    <property type="match status" value="4"/>
</dbReference>
<dbReference type="InterPro" id="IPR001611">
    <property type="entry name" value="Leu-rich_rpt"/>
</dbReference>
<dbReference type="PROSITE" id="PS51450">
    <property type="entry name" value="LRR"/>
    <property type="match status" value="1"/>
</dbReference>
<feature type="compositionally biased region" description="Low complexity" evidence="2">
    <location>
        <begin position="1491"/>
        <end position="1504"/>
    </location>
</feature>
<feature type="compositionally biased region" description="Basic and acidic residues" evidence="2">
    <location>
        <begin position="1379"/>
        <end position="1392"/>
    </location>
</feature>
<feature type="region of interest" description="Disordered" evidence="2">
    <location>
        <begin position="1490"/>
        <end position="1509"/>
    </location>
</feature>
<dbReference type="InterPro" id="IPR052394">
    <property type="entry name" value="LRR-containing"/>
</dbReference>
<sequence>MHFSQGNNTFALSSLQSSASAQVNRQQDIAKDNSVLQSSEKLHQTYIQLCQERGQQIDKILIFQNMKIREKNWVEIELDREIGIEMFRIICEVIRMNKFYVSLRAKNFDLGQNHFQVIESLIKDKLIELSMNNCNLSTNMLSILSSLIKSKQCKMQKLKIINNNIGYDGACILQDCLSHHKYLKYIYIEYCSIDNQTISQIMNAAETIQNLQFISLEGNKLEYIGLQIILETMKRNTNIKQLYIRNNPIGDESINLFKQEFFTFSDIDFSNCMLTFIGINDLTKTIMISEEFKNCCNSLNLSNNILASKGAKQIFQLISIQFQKIDNLNLSNTKLGDQVIDSLSLALKSRNCQLKSLDLSNNYITDNGAIKIFESIKQSPNSQLQRVNLIGNYISEQCENYLIQNNTQLGSSFKFKLGQQMSVTNLSNLHFLENYYQEFENINKKINTLWKNYLDKSKRLNVNYSRTLRAITQQITCCKQKEPLRNMIVNQTNIGINEIEIIQLIARYVPSIENLTITNCDLINYVQLQNSHQNQEGVHNSQQSIQYRNNESDYDQSLIIVKIGEIISDNNNINNLQLTSLNLTTNQIKDLLEYLKYTNKPIRIDFSKNLIDDNGFLLMLEFQKNFHKIFQHIVLSDNKLSYQVFPILIQHLKQAQNVGLIEEVSLDSVNDIQANNIGEFFYDLSLFQPKLVNLSLCKQRINDSVAETISYFIKNSQYIESLNLSFNELTDVGANVIINGAWANQFRFQKLSMLGNFFSKKFFNYVQNQQQQNNYKVQILIEPSLTSSNQQQNQENILQDLEIRMAQLNSSLGAANQEDPQMPIVEQSLKDHEISYQADQVQQDIVEQPIVSGNHAAISQSKETQSGHFPVQSINSKKFINSQENIQSQHSQHQSQNQLSQQKIRDSQPNIPSFLQNSDKLSNRQTQENINFDENFKKQEFRQSNTELQKSYKKDDMTFGINSQQKSEKNNIPSFENQQQYQQQINFKQNATSTTSLENQNKNQASVYIDEYIKEIHQIEGHIKDLFERQTFLVEEIKQKISLEPQIRKTRQQESVNQLSKEQISQRSHLSQIQNSANDLNEHVKKSKIKNDQNFNKLINLPSEQYLNIENHFSPQINQIGEKKRTQNTLSQLGTNNDFNQMQLNSKNDLNKNQYSVSNNHLPRNFPISSALLENTDRQQSINSQKVVHSLNALKERIQDLEEQVERESIRQMQHPNYQQDERGYQTQQQQLVQEILENNKPQNEQLKVRINSNLHSIYQKNAPSSVAIGSTLNEINATHNQLLAPKSMYTATSIPTENNLEFQSVGQNLNKYSNKYNPAIRQSKVSSNIQTFTSNLVNDEDNRKNSFLSAIQGETRIPQPNESTMKQINGLQNQKKIDPQNVKEPHQRDNSQQKNRNQSIPPQSMILMEDNIMNLNASPQRQQRNNEIRMNQDKEIQDFLNIQHQNIINHQQNRSQVDNEPEQSETFTFYQSGSHQINYNMYQPHQNEYQSSMQQSRMNNSNESPHKILSKQKLQISQISNVSGLSQMQTSSQSSPSKSRMKGSIVGNKNIGFSKRVDNVQYLVEELVKLIERYEYLIQMCSELKQIKQKIIENLGGDYNYNQINNNNLQKICGVETDLRDKMKTQERQIYESINELREIGLQIDDSKLKNWDNLKAVLISASEEYQKNQQLEKQQFADYIDYRNQDFIVDSTVQNQQYQQYNQNYDFKSNQKNRLQNSQTYQLHS</sequence>
<dbReference type="Pfam" id="PF13516">
    <property type="entry name" value="LRR_6"/>
    <property type="match status" value="2"/>
</dbReference>
<proteinExistence type="predicted"/>
<feature type="coiled-coil region" evidence="1">
    <location>
        <begin position="791"/>
        <end position="818"/>
    </location>
</feature>
<feature type="compositionally biased region" description="Low complexity" evidence="2">
    <location>
        <begin position="883"/>
        <end position="902"/>
    </location>
</feature>
<evidence type="ECO:0000256" key="2">
    <source>
        <dbReference type="SAM" id="MobiDB-lite"/>
    </source>
</evidence>
<organism evidence="3 4">
    <name type="scientific">Tetrahymena thermophila (strain SB210)</name>
    <dbReference type="NCBI Taxonomy" id="312017"/>
    <lineage>
        <taxon>Eukaryota</taxon>
        <taxon>Sar</taxon>
        <taxon>Alveolata</taxon>
        <taxon>Ciliophora</taxon>
        <taxon>Intramacronucleata</taxon>
        <taxon>Oligohymenophorea</taxon>
        <taxon>Hymenostomatida</taxon>
        <taxon>Tetrahymenina</taxon>
        <taxon>Tetrahymenidae</taxon>
        <taxon>Tetrahymena</taxon>
    </lineage>
</organism>
<feature type="compositionally biased region" description="Polar residues" evidence="2">
    <location>
        <begin position="1393"/>
        <end position="1403"/>
    </location>
</feature>
<feature type="coiled-coil region" evidence="1">
    <location>
        <begin position="1184"/>
        <end position="1211"/>
    </location>
</feature>
<dbReference type="SUPFAM" id="SSF52047">
    <property type="entry name" value="RNI-like"/>
    <property type="match status" value="2"/>
</dbReference>
<feature type="compositionally biased region" description="Low complexity" evidence="2">
    <location>
        <begin position="1525"/>
        <end position="1545"/>
    </location>
</feature>
<evidence type="ECO:0000313" key="3">
    <source>
        <dbReference type="EMBL" id="EAR82229.2"/>
    </source>
</evidence>
<dbReference type="PANTHER" id="PTHR24114">
    <property type="entry name" value="LEUCINE RICH REPEAT FAMILY PROTEIN"/>
    <property type="match status" value="1"/>
</dbReference>
<protein>
    <submittedName>
        <fullName evidence="3">Endo-1,4-beta-xylanase xylA, putative</fullName>
    </submittedName>
</protein>
<dbReference type="KEGG" id="tet:TTHERM_01248880"/>
<dbReference type="RefSeq" id="XP_001029892.2">
    <property type="nucleotide sequence ID" value="XM_001029892.2"/>
</dbReference>
<reference evidence="4" key="1">
    <citation type="journal article" date="2006" name="PLoS Biol.">
        <title>Macronuclear genome sequence of the ciliate Tetrahymena thermophila, a model eukaryote.</title>
        <authorList>
            <person name="Eisen J.A."/>
            <person name="Coyne R.S."/>
            <person name="Wu M."/>
            <person name="Wu D."/>
            <person name="Thiagarajan M."/>
            <person name="Wortman J.R."/>
            <person name="Badger J.H."/>
            <person name="Ren Q."/>
            <person name="Amedeo P."/>
            <person name="Jones K.M."/>
            <person name="Tallon L.J."/>
            <person name="Delcher A.L."/>
            <person name="Salzberg S.L."/>
            <person name="Silva J.C."/>
            <person name="Haas B.J."/>
            <person name="Majoros W.H."/>
            <person name="Farzad M."/>
            <person name="Carlton J.M."/>
            <person name="Smith R.K. Jr."/>
            <person name="Garg J."/>
            <person name="Pearlman R.E."/>
            <person name="Karrer K.M."/>
            <person name="Sun L."/>
            <person name="Manning G."/>
            <person name="Elde N.C."/>
            <person name="Turkewitz A.P."/>
            <person name="Asai D.J."/>
            <person name="Wilkes D.E."/>
            <person name="Wang Y."/>
            <person name="Cai H."/>
            <person name="Collins K."/>
            <person name="Stewart B.A."/>
            <person name="Lee S.R."/>
            <person name="Wilamowska K."/>
            <person name="Weinberg Z."/>
            <person name="Ruzzo W.L."/>
            <person name="Wloga D."/>
            <person name="Gaertig J."/>
            <person name="Frankel J."/>
            <person name="Tsao C.-C."/>
            <person name="Gorovsky M.A."/>
            <person name="Keeling P.J."/>
            <person name="Waller R.F."/>
            <person name="Patron N.J."/>
            <person name="Cherry J.M."/>
            <person name="Stover N.A."/>
            <person name="Krieger C.J."/>
            <person name="del Toro C."/>
            <person name="Ryder H.F."/>
            <person name="Williamson S.C."/>
            <person name="Barbeau R.A."/>
            <person name="Hamilton E.P."/>
            <person name="Orias E."/>
        </authorList>
    </citation>
    <scope>NUCLEOTIDE SEQUENCE [LARGE SCALE GENOMIC DNA]</scope>
    <source>
        <strain evidence="4">SB210</strain>
    </source>
</reference>
<gene>
    <name evidence="3" type="ORF">TTHERM_01248880</name>
</gene>
<feature type="region of interest" description="Disordered" evidence="2">
    <location>
        <begin position="1525"/>
        <end position="1546"/>
    </location>
</feature>
<evidence type="ECO:0000256" key="1">
    <source>
        <dbReference type="SAM" id="Coils"/>
    </source>
</evidence>
<feature type="region of interest" description="Disordered" evidence="2">
    <location>
        <begin position="1379"/>
        <end position="1403"/>
    </location>
</feature>
<dbReference type="InterPro" id="IPR032675">
    <property type="entry name" value="LRR_dom_sf"/>
</dbReference>
<keyword evidence="4" id="KW-1185">Reference proteome</keyword>
<name>Q22AC0_TETTS</name>
<dbReference type="Proteomes" id="UP000009168">
    <property type="component" value="Unassembled WGS sequence"/>
</dbReference>
<dbReference type="EMBL" id="GG662515">
    <property type="protein sequence ID" value="EAR82229.2"/>
    <property type="molecule type" value="Genomic_DNA"/>
</dbReference>
<keyword evidence="1" id="KW-0175">Coiled coil</keyword>
<feature type="region of interest" description="Disordered" evidence="2">
    <location>
        <begin position="883"/>
        <end position="958"/>
    </location>
</feature>
<dbReference type="PANTHER" id="PTHR24114:SF2">
    <property type="entry name" value="F-BOX DOMAIN-CONTAINING PROTEIN-RELATED"/>
    <property type="match status" value="1"/>
</dbReference>
<dbReference type="HOGENOM" id="CLU_240465_0_0_1"/>
<accession>Q22AC0</accession>
<feature type="region of interest" description="Disordered" evidence="2">
    <location>
        <begin position="1050"/>
        <end position="1073"/>
    </location>
</feature>
<dbReference type="Gene3D" id="3.80.10.10">
    <property type="entry name" value="Ribonuclease Inhibitor"/>
    <property type="match status" value="3"/>
</dbReference>
<feature type="compositionally biased region" description="Polar residues" evidence="2">
    <location>
        <begin position="907"/>
        <end position="932"/>
    </location>
</feature>
<feature type="compositionally biased region" description="Polar residues" evidence="2">
    <location>
        <begin position="1053"/>
        <end position="1073"/>
    </location>
</feature>